<dbReference type="InterPro" id="IPR001466">
    <property type="entry name" value="Beta-lactam-related"/>
</dbReference>
<evidence type="ECO:0000259" key="5">
    <source>
        <dbReference type="Pfam" id="PF13472"/>
    </source>
</evidence>
<comment type="similarity">
    <text evidence="1">Belongs to the class-A beta-lactamase family.</text>
</comment>
<dbReference type="Gene3D" id="3.40.710.10">
    <property type="entry name" value="DD-peptidase/beta-lactamase superfamily"/>
    <property type="match status" value="1"/>
</dbReference>
<dbReference type="InterPro" id="IPR013830">
    <property type="entry name" value="SGNH_hydro"/>
</dbReference>
<name>A0A5M9K3J3_MONFR</name>
<evidence type="ECO:0000256" key="3">
    <source>
        <dbReference type="SAM" id="SignalP"/>
    </source>
</evidence>
<protein>
    <recommendedName>
        <fullName evidence="8">Beta-lactamase-related domain-containing protein</fullName>
    </recommendedName>
</protein>
<feature type="domain" description="SGNH hydrolase-type esterase" evidence="5">
    <location>
        <begin position="40"/>
        <end position="205"/>
    </location>
</feature>
<dbReference type="Proteomes" id="UP000322873">
    <property type="component" value="Unassembled WGS sequence"/>
</dbReference>
<sequence length="916" mass="101642">MLPTTTYSIILLLNYAAIGLSSPTTARKVQGNTWPSTYAALGDSYASGHGAGHYFLPNTPSGDNKKCFRFDGSYPVQLAHRLDTFGDIWHQDDQFKFVACSGNVLKDVPNQISKLNGQRFELVTLSISGNDFMFGNVVENCVYNYNVFNRNAKCSEARDKSSDLIDGNAIWDNYKKVVRRIMDNVVDPSHGILVITGYPEFFARIGNGPDHCVDKHFPIPGSGGVLNGNNLYPQVRNDLNSLVSTVNYHIQRDIVFDLSSEYGGRIQYIDIDSGYWRHRFCEPDKKDYIGANDPDTFFISLGSDLQENDLMGTIRTNVSLSAFVKDNSTAFNPAFNNTDLQTAEMFLPNAIHRSSVFHPKRDGHMMTMESIKRTVYGWRYAHQLGGTGPTMECFSTKIKPPNTVFPNDSEAAVSPVMILDLIRKTLCDNRCEVPVMPSGRKIKPQAVNVRKGTRGLCEISVALEGGSEAYGLRDQVQGGDPTLGSRGCPIILQNHLKHMMLTRIYSSIILNIICSASLLLHLTQDNVSTMQSFENKIQSAIQAGNIPGAVTVASNGSGSYYYSKAHGLHSLKFGASEPLKTDGVFWIASCTKLLTAICALQCVENLQFTLDEDVARLLPELKDLEILQGFDPESGAPILVKATGYITLRQLLTHTSGLAYEKFTPELRKWRASRGEPTSLTAGTIEYRYKIPLMFEPGQAFQYSPGHDWAGKMIERANKMSLEQYMQRNIMAPLNIEDLTFHIEKNPSILSRYVDMAVREGGETPFGTAANPNGTLVYSEDKIWTQDQTDDCGGIGVYISIPSYQKVVHSITISDGKLLSAKMNDELFRGQLSDTQLAIVRASLQVDDPRAFFAPGLSKDTKLDHALGGMVVEEDISGRRRKGTMYWIGLPNLFWWADRKAGVSGFLWKSVGSNCR</sequence>
<dbReference type="InterPro" id="IPR036514">
    <property type="entry name" value="SGNH_hydro_sf"/>
</dbReference>
<evidence type="ECO:0000313" key="6">
    <source>
        <dbReference type="EMBL" id="KAA8575500.1"/>
    </source>
</evidence>
<dbReference type="PANTHER" id="PTHR43283:SF17">
    <property type="entry name" value="(LOVD), PUTATIVE (AFU_ORTHOLOGUE AFUA_5G00920)-RELATED"/>
    <property type="match status" value="1"/>
</dbReference>
<dbReference type="InterPro" id="IPR037460">
    <property type="entry name" value="SEST-like"/>
</dbReference>
<dbReference type="SUPFAM" id="SSF56601">
    <property type="entry name" value="beta-lactamase/transpeptidase-like"/>
    <property type="match status" value="1"/>
</dbReference>
<feature type="signal peptide" evidence="3">
    <location>
        <begin position="1"/>
        <end position="21"/>
    </location>
</feature>
<dbReference type="SUPFAM" id="SSF52266">
    <property type="entry name" value="SGNH hydrolase"/>
    <property type="match status" value="1"/>
</dbReference>
<evidence type="ECO:0000256" key="1">
    <source>
        <dbReference type="ARBA" id="ARBA00009009"/>
    </source>
</evidence>
<evidence type="ECO:0000256" key="2">
    <source>
        <dbReference type="ARBA" id="ARBA00022801"/>
    </source>
</evidence>
<organism evidence="6 7">
    <name type="scientific">Monilinia fructicola</name>
    <name type="common">Brown rot fungus</name>
    <name type="synonym">Ciboria fructicola</name>
    <dbReference type="NCBI Taxonomy" id="38448"/>
    <lineage>
        <taxon>Eukaryota</taxon>
        <taxon>Fungi</taxon>
        <taxon>Dikarya</taxon>
        <taxon>Ascomycota</taxon>
        <taxon>Pezizomycotina</taxon>
        <taxon>Leotiomycetes</taxon>
        <taxon>Helotiales</taxon>
        <taxon>Sclerotiniaceae</taxon>
        <taxon>Monilinia</taxon>
    </lineage>
</organism>
<feature type="domain" description="Beta-lactamase-related" evidence="4">
    <location>
        <begin position="533"/>
        <end position="903"/>
    </location>
</feature>
<evidence type="ECO:0000259" key="4">
    <source>
        <dbReference type="Pfam" id="PF00144"/>
    </source>
</evidence>
<dbReference type="Pfam" id="PF00144">
    <property type="entry name" value="Beta-lactamase"/>
    <property type="match status" value="1"/>
</dbReference>
<keyword evidence="3" id="KW-0732">Signal</keyword>
<dbReference type="VEuPathDB" id="FungiDB:MFRU_002g00470"/>
<accession>A0A5M9K3J3</accession>
<gene>
    <name evidence="6" type="ORF">EYC84_004653</name>
</gene>
<comment type="caution">
    <text evidence="6">The sequence shown here is derived from an EMBL/GenBank/DDBJ whole genome shotgun (WGS) entry which is preliminary data.</text>
</comment>
<dbReference type="VEuPathDB" id="FungiDB:MFRU_002g00480"/>
<proteinExistence type="inferred from homology"/>
<dbReference type="EMBL" id="VICG01000002">
    <property type="protein sequence ID" value="KAA8575500.1"/>
    <property type="molecule type" value="Genomic_DNA"/>
</dbReference>
<dbReference type="Pfam" id="PF13472">
    <property type="entry name" value="Lipase_GDSL_2"/>
    <property type="match status" value="1"/>
</dbReference>
<dbReference type="CDD" id="cd01823">
    <property type="entry name" value="SEST_like"/>
    <property type="match status" value="1"/>
</dbReference>
<dbReference type="InterPro" id="IPR050789">
    <property type="entry name" value="Diverse_Enzym_Activities"/>
</dbReference>
<reference evidence="6 7" key="1">
    <citation type="submission" date="2019-06" db="EMBL/GenBank/DDBJ databases">
        <title>Genome Sequence of the Brown Rot Fungal Pathogen Monilinia fructicola.</title>
        <authorList>
            <person name="De Miccolis Angelini R.M."/>
            <person name="Landi L."/>
            <person name="Abate D."/>
            <person name="Pollastro S."/>
            <person name="Romanazzi G."/>
            <person name="Faretra F."/>
        </authorList>
    </citation>
    <scope>NUCLEOTIDE SEQUENCE [LARGE SCALE GENOMIC DNA]</scope>
    <source>
        <strain evidence="6 7">Mfrc123</strain>
    </source>
</reference>
<evidence type="ECO:0000313" key="7">
    <source>
        <dbReference type="Proteomes" id="UP000322873"/>
    </source>
</evidence>
<keyword evidence="2" id="KW-0378">Hydrolase</keyword>
<keyword evidence="7" id="KW-1185">Reference proteome</keyword>
<feature type="chain" id="PRO_5024350053" description="Beta-lactamase-related domain-containing protein" evidence="3">
    <location>
        <begin position="22"/>
        <end position="916"/>
    </location>
</feature>
<dbReference type="InterPro" id="IPR012338">
    <property type="entry name" value="Beta-lactam/transpept-like"/>
</dbReference>
<dbReference type="PANTHER" id="PTHR43283">
    <property type="entry name" value="BETA-LACTAMASE-RELATED"/>
    <property type="match status" value="1"/>
</dbReference>
<evidence type="ECO:0008006" key="8">
    <source>
        <dbReference type="Google" id="ProtNLM"/>
    </source>
</evidence>
<dbReference type="GO" id="GO:0016788">
    <property type="term" value="F:hydrolase activity, acting on ester bonds"/>
    <property type="evidence" value="ECO:0007669"/>
    <property type="project" value="InterPro"/>
</dbReference>
<dbReference type="Gene3D" id="3.40.50.1110">
    <property type="entry name" value="SGNH hydrolase"/>
    <property type="match status" value="1"/>
</dbReference>
<dbReference type="AlphaFoldDB" id="A0A5M9K3J3"/>